<gene>
    <name evidence="1" type="ORF">BH006_10355</name>
</gene>
<proteinExistence type="predicted"/>
<organism evidence="1">
    <name type="scientific">Salmonella enterica</name>
    <name type="common">Salmonella choleraesuis</name>
    <dbReference type="NCBI Taxonomy" id="28901"/>
    <lineage>
        <taxon>Bacteria</taxon>
        <taxon>Pseudomonadati</taxon>
        <taxon>Pseudomonadota</taxon>
        <taxon>Gammaproteobacteria</taxon>
        <taxon>Enterobacterales</taxon>
        <taxon>Enterobacteriaceae</taxon>
        <taxon>Salmonella</taxon>
    </lineage>
</organism>
<evidence type="ECO:0000313" key="1">
    <source>
        <dbReference type="EMBL" id="OEH94859.1"/>
    </source>
</evidence>
<accession>A0A3F3I8Z7</accession>
<dbReference type="AlphaFoldDB" id="A0A3F3I8Z7"/>
<reference evidence="1" key="1">
    <citation type="submission" date="2016-09" db="EMBL/GenBank/DDBJ databases">
        <title>Whole Genome Sequencing of Salmonella enterica subsp. enterica serovar Nottingham.</title>
        <authorList>
            <person name="Zheng J."/>
            <person name="Wang H."/>
        </authorList>
    </citation>
    <scope>NUCLEOTIDE SEQUENCE [LARGE SCALE GENOMIC DNA]</scope>
    <source>
        <strain evidence="1">CFSAN055411</strain>
    </source>
</reference>
<dbReference type="Proteomes" id="UP000852880">
    <property type="component" value="Unassembled WGS sequence"/>
</dbReference>
<name>A0A3F3I8Z7_SALER</name>
<dbReference type="RefSeq" id="WP_069722128.1">
    <property type="nucleotide sequence ID" value="NZ_MJEL01000062.1"/>
</dbReference>
<dbReference type="EMBL" id="MJEL01000062">
    <property type="protein sequence ID" value="OEH94859.1"/>
    <property type="molecule type" value="Genomic_DNA"/>
</dbReference>
<sequence length="92" mass="10235">MNTEELLEHIDIGDYYEAYILLCDKFPTAERRFKRLTKALAALLDEVRQEFPDACYYTASGGFNLLLGESDAGNRVVALSASSYLSVGDGDF</sequence>
<protein>
    <submittedName>
        <fullName evidence="1">Uncharacterized protein</fullName>
    </submittedName>
</protein>
<comment type="caution">
    <text evidence="1">The sequence shown here is derived from an EMBL/GenBank/DDBJ whole genome shotgun (WGS) entry which is preliminary data.</text>
</comment>